<keyword evidence="8" id="KW-0805">Transcription regulation</keyword>
<dbReference type="InterPro" id="IPR036051">
    <property type="entry name" value="KRAB_dom_sf"/>
</dbReference>
<feature type="domain" description="C2H2-type" evidence="13">
    <location>
        <begin position="320"/>
        <end position="347"/>
    </location>
</feature>
<dbReference type="GO" id="GO:0000978">
    <property type="term" value="F:RNA polymerase II cis-regulatory region sequence-specific DNA binding"/>
    <property type="evidence" value="ECO:0007669"/>
    <property type="project" value="TreeGrafter"/>
</dbReference>
<dbReference type="InterPro" id="IPR050589">
    <property type="entry name" value="Ikaros_C2H2-ZF"/>
</dbReference>
<dbReference type="FunFam" id="3.30.160.60:FF:000745">
    <property type="entry name" value="zinc finger protein 181 isoform X1"/>
    <property type="match status" value="2"/>
</dbReference>
<dbReference type="PANTHER" id="PTHR24404">
    <property type="entry name" value="ZINC FINGER PROTEIN"/>
    <property type="match status" value="1"/>
</dbReference>
<evidence type="ECO:0000259" key="14">
    <source>
        <dbReference type="PROSITE" id="PS50805"/>
    </source>
</evidence>
<sequence length="522" mass="59824">MRSTLQTRKLSEGHSQGRMTFRDVAIEFSQEEWECLNPAQRALYRDVMVENYRNLVSLGEDNVPPEVGICPKSSARFMIKELLPKKEINNRELCQPVVLGRHESHGLEDFDFRKVWGNMYEFESKCGYEERNSKGVLVTGTHQKTKIREKPYKCNECGKTFSHHSVLTSHQRIHSEQRPYKCNECGKAFKQFSNLTRHQRIHTGEKPYKCSICDKVFNQNSHLTNHWRIHTGEKPYKCHECGKAFIKCSDLWRHERIHTGEKPYKCNECGKGFTKRSYLWDHKRIHTGEKPYKCIECGKAFIHISSLVKHQKIHSGEKLYKCNECGKAFIQSSSLVEHQRIHTGEKPHKCNECGKAFSQNSNLTIHQRIHTGEKPYKCNECGKAFKQYSSLIRHQNIHPGEKPHKRVSCHSFVLRIMTVLKDALIAGCPSVWICLIVSVTLRLSKGRYDFERGSEILRAAMVTMCQAAIALGFGDRAAAQGSGRRHATQTVGGPLMLPWVRADRVAIAVGPEDRTSSKEGNS</sequence>
<feature type="domain" description="C2H2-type" evidence="13">
    <location>
        <begin position="152"/>
        <end position="179"/>
    </location>
</feature>
<evidence type="ECO:0000256" key="9">
    <source>
        <dbReference type="ARBA" id="ARBA00023125"/>
    </source>
</evidence>
<feature type="domain" description="KRAB" evidence="14">
    <location>
        <begin position="19"/>
        <end position="109"/>
    </location>
</feature>
<comment type="subcellular location">
    <subcellularLocation>
        <location evidence="2">Nucleus</location>
    </subcellularLocation>
</comment>
<evidence type="ECO:0000256" key="5">
    <source>
        <dbReference type="ARBA" id="ARBA00022737"/>
    </source>
</evidence>
<evidence type="ECO:0000256" key="10">
    <source>
        <dbReference type="ARBA" id="ARBA00023163"/>
    </source>
</evidence>
<dbReference type="CDD" id="cd07765">
    <property type="entry name" value="KRAB_A-box"/>
    <property type="match status" value="1"/>
</dbReference>
<dbReference type="SUPFAM" id="SSF109640">
    <property type="entry name" value="KRAB domain (Kruppel-associated box)"/>
    <property type="match status" value="1"/>
</dbReference>
<dbReference type="PROSITE" id="PS00028">
    <property type="entry name" value="ZINC_FINGER_C2H2_1"/>
    <property type="match status" value="9"/>
</dbReference>
<dbReference type="Gene3D" id="6.10.140.140">
    <property type="match status" value="1"/>
</dbReference>
<dbReference type="AlphaFoldDB" id="A0A8M1M2U2"/>
<feature type="domain" description="C2H2-type" evidence="13">
    <location>
        <begin position="264"/>
        <end position="291"/>
    </location>
</feature>
<dbReference type="Pfam" id="PF13465">
    <property type="entry name" value="zf-H2C2_2"/>
    <property type="match status" value="2"/>
</dbReference>
<dbReference type="KEGG" id="nsu:110572733"/>
<name>A0A8M1M2U2_NEOSC</name>
<dbReference type="Gene3D" id="3.30.160.60">
    <property type="entry name" value="Classic Zinc Finger"/>
    <property type="match status" value="9"/>
</dbReference>
<dbReference type="SMART" id="SM00349">
    <property type="entry name" value="KRAB"/>
    <property type="match status" value="1"/>
</dbReference>
<dbReference type="FunFam" id="3.30.160.60:FF:002090">
    <property type="entry name" value="Zinc finger protein 473"/>
    <property type="match status" value="1"/>
</dbReference>
<dbReference type="GO" id="GO:0006357">
    <property type="term" value="P:regulation of transcription by RNA polymerase II"/>
    <property type="evidence" value="ECO:0007669"/>
    <property type="project" value="TreeGrafter"/>
</dbReference>
<comment type="similarity">
    <text evidence="3">Belongs to the krueppel C2H2-type zinc-finger protein family.</text>
</comment>
<proteinExistence type="inferred from homology"/>
<dbReference type="PROSITE" id="PS50157">
    <property type="entry name" value="ZINC_FINGER_C2H2_2"/>
    <property type="match status" value="9"/>
</dbReference>
<feature type="domain" description="C2H2-type" evidence="13">
    <location>
        <begin position="180"/>
        <end position="207"/>
    </location>
</feature>
<keyword evidence="15" id="KW-1185">Reference proteome</keyword>
<keyword evidence="7" id="KW-0862">Zinc</keyword>
<keyword evidence="10" id="KW-0804">Transcription</keyword>
<dbReference type="PROSITE" id="PS50805">
    <property type="entry name" value="KRAB"/>
    <property type="match status" value="1"/>
</dbReference>
<dbReference type="Pfam" id="PF00096">
    <property type="entry name" value="zf-C2H2"/>
    <property type="match status" value="5"/>
</dbReference>
<dbReference type="InterPro" id="IPR001909">
    <property type="entry name" value="KRAB"/>
</dbReference>
<feature type="domain" description="C2H2-type" evidence="13">
    <location>
        <begin position="376"/>
        <end position="403"/>
    </location>
</feature>
<comment type="function">
    <text evidence="1">May be involved in transcriptional regulation.</text>
</comment>
<dbReference type="FunFam" id="3.30.160.60:FF:000295">
    <property type="entry name" value="zinc finger protein 19"/>
    <property type="match status" value="1"/>
</dbReference>
<accession>A0A8M1M2U2</accession>
<keyword evidence="5" id="KW-0677">Repeat</keyword>
<dbReference type="FunFam" id="3.30.160.60:FF:001105">
    <property type="entry name" value="Zinc finger protein 677"/>
    <property type="match status" value="2"/>
</dbReference>
<evidence type="ECO:0000256" key="8">
    <source>
        <dbReference type="ARBA" id="ARBA00023015"/>
    </source>
</evidence>
<gene>
    <name evidence="16" type="primary">LOC110572733</name>
</gene>
<dbReference type="GO" id="GO:0005634">
    <property type="term" value="C:nucleus"/>
    <property type="evidence" value="ECO:0007669"/>
    <property type="project" value="UniProtKB-SubCell"/>
</dbReference>
<dbReference type="RefSeq" id="XP_044767285.1">
    <property type="nucleotide sequence ID" value="XM_044911350.1"/>
</dbReference>
<evidence type="ECO:0000256" key="1">
    <source>
        <dbReference type="ARBA" id="ARBA00003767"/>
    </source>
</evidence>
<organism evidence="15 16">
    <name type="scientific">Neomonachus schauinslandi</name>
    <name type="common">Hawaiian monk seal</name>
    <name type="synonym">Monachus schauinslandi</name>
    <dbReference type="NCBI Taxonomy" id="29088"/>
    <lineage>
        <taxon>Eukaryota</taxon>
        <taxon>Metazoa</taxon>
        <taxon>Chordata</taxon>
        <taxon>Craniata</taxon>
        <taxon>Vertebrata</taxon>
        <taxon>Euteleostomi</taxon>
        <taxon>Mammalia</taxon>
        <taxon>Eutheria</taxon>
        <taxon>Laurasiatheria</taxon>
        <taxon>Carnivora</taxon>
        <taxon>Caniformia</taxon>
        <taxon>Pinnipedia</taxon>
        <taxon>Phocidae</taxon>
        <taxon>Monachinae</taxon>
        <taxon>Monachini</taxon>
        <taxon>Neomonachus</taxon>
    </lineage>
</organism>
<feature type="domain" description="C2H2-type" evidence="13">
    <location>
        <begin position="292"/>
        <end position="319"/>
    </location>
</feature>
<dbReference type="PANTHER" id="PTHR24404:SF100">
    <property type="entry name" value="ZINC FINGER PROTEIN 501"/>
    <property type="match status" value="1"/>
</dbReference>
<evidence type="ECO:0000256" key="4">
    <source>
        <dbReference type="ARBA" id="ARBA00022723"/>
    </source>
</evidence>
<dbReference type="Pfam" id="PF01352">
    <property type="entry name" value="KRAB"/>
    <property type="match status" value="1"/>
</dbReference>
<keyword evidence="6 12" id="KW-0863">Zinc-finger</keyword>
<dbReference type="FunFam" id="3.30.160.60:FF:000144">
    <property type="entry name" value="zinc finger protein 181 isoform X1"/>
    <property type="match status" value="1"/>
</dbReference>
<dbReference type="FunFam" id="3.30.160.60:FF:002254">
    <property type="entry name" value="Zinc finger protein 540"/>
    <property type="match status" value="1"/>
</dbReference>
<dbReference type="GO" id="GO:0008270">
    <property type="term" value="F:zinc ion binding"/>
    <property type="evidence" value="ECO:0007669"/>
    <property type="project" value="UniProtKB-KW"/>
</dbReference>
<evidence type="ECO:0000259" key="13">
    <source>
        <dbReference type="PROSITE" id="PS50157"/>
    </source>
</evidence>
<feature type="domain" description="C2H2-type" evidence="13">
    <location>
        <begin position="348"/>
        <end position="375"/>
    </location>
</feature>
<dbReference type="SMART" id="SM00355">
    <property type="entry name" value="ZnF_C2H2"/>
    <property type="match status" value="9"/>
</dbReference>
<reference evidence="16" key="1">
    <citation type="submission" date="2025-08" db="UniProtKB">
        <authorList>
            <consortium name="RefSeq"/>
        </authorList>
    </citation>
    <scope>IDENTIFICATION</scope>
    <source>
        <tissue evidence="16">Blood</tissue>
    </source>
</reference>
<evidence type="ECO:0000256" key="11">
    <source>
        <dbReference type="ARBA" id="ARBA00023242"/>
    </source>
</evidence>
<evidence type="ECO:0000313" key="16">
    <source>
        <dbReference type="RefSeq" id="XP_044767285.1"/>
    </source>
</evidence>
<feature type="domain" description="C2H2-type" evidence="13">
    <location>
        <begin position="236"/>
        <end position="263"/>
    </location>
</feature>
<evidence type="ECO:0000256" key="6">
    <source>
        <dbReference type="ARBA" id="ARBA00022771"/>
    </source>
</evidence>
<evidence type="ECO:0000256" key="12">
    <source>
        <dbReference type="PROSITE-ProRule" id="PRU00042"/>
    </source>
</evidence>
<dbReference type="Proteomes" id="UP000248481">
    <property type="component" value="Chromosome 16"/>
</dbReference>
<evidence type="ECO:0000256" key="3">
    <source>
        <dbReference type="ARBA" id="ARBA00006991"/>
    </source>
</evidence>
<protein>
    <submittedName>
        <fullName evidence="16">Zinc finger protein 660-like</fullName>
    </submittedName>
</protein>
<dbReference type="GO" id="GO:0003700">
    <property type="term" value="F:DNA-binding transcription factor activity"/>
    <property type="evidence" value="ECO:0007669"/>
    <property type="project" value="TreeGrafter"/>
</dbReference>
<keyword evidence="9" id="KW-0238">DNA-binding</keyword>
<dbReference type="SUPFAM" id="SSF57667">
    <property type="entry name" value="beta-beta-alpha zinc fingers"/>
    <property type="match status" value="5"/>
</dbReference>
<evidence type="ECO:0000256" key="2">
    <source>
        <dbReference type="ARBA" id="ARBA00004123"/>
    </source>
</evidence>
<dbReference type="FunFam" id="3.30.160.60:FF:000394">
    <property type="entry name" value="Zinc finger protein 836"/>
    <property type="match status" value="1"/>
</dbReference>
<dbReference type="InterPro" id="IPR013087">
    <property type="entry name" value="Znf_C2H2_type"/>
</dbReference>
<evidence type="ECO:0000313" key="15">
    <source>
        <dbReference type="Proteomes" id="UP000248481"/>
    </source>
</evidence>
<evidence type="ECO:0000256" key="7">
    <source>
        <dbReference type="ARBA" id="ARBA00022833"/>
    </source>
</evidence>
<dbReference type="InterPro" id="IPR036236">
    <property type="entry name" value="Znf_C2H2_sf"/>
</dbReference>
<keyword evidence="4" id="KW-0479">Metal-binding</keyword>
<keyword evidence="11" id="KW-0539">Nucleus</keyword>
<dbReference type="GeneID" id="110572733"/>
<feature type="domain" description="C2H2-type" evidence="13">
    <location>
        <begin position="208"/>
        <end position="235"/>
    </location>
</feature>